<organism evidence="2 3">
    <name type="scientific">Aeromicrobium ginsengisoli</name>
    <dbReference type="NCBI Taxonomy" id="363867"/>
    <lineage>
        <taxon>Bacteria</taxon>
        <taxon>Bacillati</taxon>
        <taxon>Actinomycetota</taxon>
        <taxon>Actinomycetes</taxon>
        <taxon>Propionibacteriales</taxon>
        <taxon>Nocardioidaceae</taxon>
        <taxon>Aeromicrobium</taxon>
    </lineage>
</organism>
<dbReference type="OrthoDB" id="3739336at2"/>
<protein>
    <recommendedName>
        <fullName evidence="4">Carboxypeptidase regulatory-like domain-containing protein</fullName>
    </recommendedName>
</protein>
<sequence length="635" mass="68150">MLLAVPAVISGLLVAIPAADALTYDAAVPTRNIAISTSGLGKVTVQCFASTTCKGKLSFTNASTRVRDYSVPAHSSRTMQVAVRTTEAAYPYASNGGIKRGDVYYKDAVLVVNQDYPRNKTRTYNVQTETLLTAQQITGVVQGPVGHEATDVKVELVRGLRGGNTEVVRSADIPDGGGTYTFTVGLGSNNAPSGAYKVRISGLVANADHGTTRSWYWRGSDGSTTGGGGRYLDEGSTVRATKMGDFNANFLYGSITGSVTNSIPPNGRVDITVAAPPRTYSSNSKTRREYDFPYCGNVYGTTDAASGGTYRVDFLPLYTGTKRYMVRTSYGSVENWNPLSSSNTAYGSCLDVMNYERSTTNLIAFNGSTTIDYDVRLRRGLQDLYVNSAFSGFSSTVAGDRQITIREKVPGLPVLSAPVVARGTTNSNGNGTIQNLMPGKYWVEVGRRTNCSAWYPSVYPDNNAYFSGADRGAERWKTVAGAAAEYQKSYDMGYVKRTPPSGYKGWMYRGYCKALGTGTYNNTVSITSMDAGTTTEVTSTIHKGAVVKGHVKRAGGKTNKEMMVRLSSSDGKRVIRTDLTDSSGNFYVAGLPSGTWTISVNSDSWRGIGRTFTGKHTISVTSGHTYSAGTLYFKG</sequence>
<comment type="caution">
    <text evidence="2">The sequence shown here is derived from an EMBL/GenBank/DDBJ whole genome shotgun (WGS) entry which is preliminary data.</text>
</comment>
<accession>A0A5M4FH02</accession>
<evidence type="ECO:0000313" key="3">
    <source>
        <dbReference type="Proteomes" id="UP000380867"/>
    </source>
</evidence>
<dbReference type="RefSeq" id="WP_149689601.1">
    <property type="nucleotide sequence ID" value="NZ_SDPQ02000002.1"/>
</dbReference>
<evidence type="ECO:0000313" key="2">
    <source>
        <dbReference type="EMBL" id="KAA1398171.1"/>
    </source>
</evidence>
<name>A0A5M4FH02_9ACTN</name>
<feature type="chain" id="PRO_5024454007" description="Carboxypeptidase regulatory-like domain-containing protein" evidence="1">
    <location>
        <begin position="22"/>
        <end position="635"/>
    </location>
</feature>
<dbReference type="AlphaFoldDB" id="A0A5M4FH02"/>
<gene>
    <name evidence="2" type="ORF">ESP70_012665</name>
</gene>
<proteinExistence type="predicted"/>
<keyword evidence="1" id="KW-0732">Signal</keyword>
<dbReference type="InterPro" id="IPR013784">
    <property type="entry name" value="Carb-bd-like_fold"/>
</dbReference>
<dbReference type="SUPFAM" id="SSF49452">
    <property type="entry name" value="Starch-binding domain-like"/>
    <property type="match status" value="1"/>
</dbReference>
<dbReference type="Gene3D" id="2.60.40.1120">
    <property type="entry name" value="Carboxypeptidase-like, regulatory domain"/>
    <property type="match status" value="1"/>
</dbReference>
<keyword evidence="3" id="KW-1185">Reference proteome</keyword>
<reference evidence="2" key="1">
    <citation type="submission" date="2019-09" db="EMBL/GenBank/DDBJ databases">
        <authorList>
            <person name="Li J."/>
        </authorList>
    </citation>
    <scope>NUCLEOTIDE SEQUENCE [LARGE SCALE GENOMIC DNA]</scope>
    <source>
        <strain evidence="2">JCM 14732</strain>
    </source>
</reference>
<dbReference type="GO" id="GO:0030246">
    <property type="term" value="F:carbohydrate binding"/>
    <property type="evidence" value="ECO:0007669"/>
    <property type="project" value="InterPro"/>
</dbReference>
<evidence type="ECO:0008006" key="4">
    <source>
        <dbReference type="Google" id="ProtNLM"/>
    </source>
</evidence>
<feature type="signal peptide" evidence="1">
    <location>
        <begin position="1"/>
        <end position="21"/>
    </location>
</feature>
<evidence type="ECO:0000256" key="1">
    <source>
        <dbReference type="SAM" id="SignalP"/>
    </source>
</evidence>
<dbReference type="EMBL" id="SDPQ02000002">
    <property type="protein sequence ID" value="KAA1398171.1"/>
    <property type="molecule type" value="Genomic_DNA"/>
</dbReference>
<dbReference type="Proteomes" id="UP000380867">
    <property type="component" value="Unassembled WGS sequence"/>
</dbReference>